<sequence length="197" mass="22225">MSHESIGPIGNNLPIPTRGVDPGGLPGASGIYREYLFSIPNLFNWQYGLVPGFETKASNDTQFAFLIGNLKVYLSTPKSCVWGYLVSFDPCVKFHVYSVRFRPWRPFYRTEAHNLGMVGIASSTRVLGVVTRVDRSHRSQSPNSRPGVWTPGGPPRERQDFTEVECERAFKYELFEGSLEPIAVIQIPMQTRFRIPV</sequence>
<reference evidence="2" key="1">
    <citation type="submission" date="2020-08" db="EMBL/GenBank/DDBJ databases">
        <title>Multicomponent nature underlies the extraordinary mechanical properties of spider dragline silk.</title>
        <authorList>
            <person name="Kono N."/>
            <person name="Nakamura H."/>
            <person name="Mori M."/>
            <person name="Yoshida Y."/>
            <person name="Ohtoshi R."/>
            <person name="Malay A.D."/>
            <person name="Moran D.A.P."/>
            <person name="Tomita M."/>
            <person name="Numata K."/>
            <person name="Arakawa K."/>
        </authorList>
    </citation>
    <scope>NUCLEOTIDE SEQUENCE</scope>
</reference>
<gene>
    <name evidence="2" type="ORF">NPIL_697141</name>
</gene>
<evidence type="ECO:0000313" key="2">
    <source>
        <dbReference type="EMBL" id="GFS82331.1"/>
    </source>
</evidence>
<proteinExistence type="predicted"/>
<accession>A0A8X6MWU8</accession>
<evidence type="ECO:0000256" key="1">
    <source>
        <dbReference type="SAM" id="MobiDB-lite"/>
    </source>
</evidence>
<protein>
    <submittedName>
        <fullName evidence="2">Uncharacterized protein</fullName>
    </submittedName>
</protein>
<feature type="region of interest" description="Disordered" evidence="1">
    <location>
        <begin position="135"/>
        <end position="156"/>
    </location>
</feature>
<dbReference type="AlphaFoldDB" id="A0A8X6MWU8"/>
<dbReference type="Proteomes" id="UP000887013">
    <property type="component" value="Unassembled WGS sequence"/>
</dbReference>
<keyword evidence="3" id="KW-1185">Reference proteome</keyword>
<organism evidence="2 3">
    <name type="scientific">Nephila pilipes</name>
    <name type="common">Giant wood spider</name>
    <name type="synonym">Nephila maculata</name>
    <dbReference type="NCBI Taxonomy" id="299642"/>
    <lineage>
        <taxon>Eukaryota</taxon>
        <taxon>Metazoa</taxon>
        <taxon>Ecdysozoa</taxon>
        <taxon>Arthropoda</taxon>
        <taxon>Chelicerata</taxon>
        <taxon>Arachnida</taxon>
        <taxon>Araneae</taxon>
        <taxon>Araneomorphae</taxon>
        <taxon>Entelegynae</taxon>
        <taxon>Araneoidea</taxon>
        <taxon>Nephilidae</taxon>
        <taxon>Nephila</taxon>
    </lineage>
</organism>
<name>A0A8X6MWU8_NEPPI</name>
<evidence type="ECO:0000313" key="3">
    <source>
        <dbReference type="Proteomes" id="UP000887013"/>
    </source>
</evidence>
<dbReference type="EMBL" id="BMAW01003198">
    <property type="protein sequence ID" value="GFS82331.1"/>
    <property type="molecule type" value="Genomic_DNA"/>
</dbReference>
<comment type="caution">
    <text evidence="2">The sequence shown here is derived from an EMBL/GenBank/DDBJ whole genome shotgun (WGS) entry which is preliminary data.</text>
</comment>